<evidence type="ECO:0000313" key="5">
    <source>
        <dbReference type="EMBL" id="HHM02940.1"/>
    </source>
</evidence>
<dbReference type="EMBL" id="DRLI01000308">
    <property type="protein sequence ID" value="HHM02940.1"/>
    <property type="molecule type" value="Genomic_DNA"/>
</dbReference>
<dbReference type="Gene3D" id="3.10.350.10">
    <property type="entry name" value="LysM domain"/>
    <property type="match status" value="1"/>
</dbReference>
<dbReference type="SMART" id="SM00411">
    <property type="entry name" value="BHL"/>
    <property type="match status" value="1"/>
</dbReference>
<dbReference type="Proteomes" id="UP000885771">
    <property type="component" value="Unassembled WGS sequence"/>
</dbReference>
<accession>A0A7V5RRT2</accession>
<evidence type="ECO:0000256" key="4">
    <source>
        <dbReference type="SAM" id="MobiDB-lite"/>
    </source>
</evidence>
<dbReference type="PRINTS" id="PR01727">
    <property type="entry name" value="DNABINDINGHU"/>
</dbReference>
<feature type="compositionally biased region" description="Basic and acidic residues" evidence="4">
    <location>
        <begin position="164"/>
        <end position="176"/>
    </location>
</feature>
<feature type="compositionally biased region" description="Basic and acidic residues" evidence="4">
    <location>
        <begin position="227"/>
        <end position="237"/>
    </location>
</feature>
<reference evidence="5" key="1">
    <citation type="journal article" date="2020" name="mSystems">
        <title>Genome- and Community-Level Interaction Insights into Carbon Utilization and Element Cycling Functions of Hydrothermarchaeota in Hydrothermal Sediment.</title>
        <authorList>
            <person name="Zhou Z."/>
            <person name="Liu Y."/>
            <person name="Xu W."/>
            <person name="Pan J."/>
            <person name="Luo Z.H."/>
            <person name="Li M."/>
        </authorList>
    </citation>
    <scope>NUCLEOTIDE SEQUENCE [LARGE SCALE GENOMIC DNA]</scope>
    <source>
        <strain evidence="5">HyVt-460</strain>
    </source>
</reference>
<evidence type="ECO:0000256" key="3">
    <source>
        <dbReference type="RuleBase" id="RU003939"/>
    </source>
</evidence>
<dbReference type="Pfam" id="PF00216">
    <property type="entry name" value="Bac_DNA_binding"/>
    <property type="match status" value="1"/>
</dbReference>
<dbReference type="GO" id="GO:0003677">
    <property type="term" value="F:DNA binding"/>
    <property type="evidence" value="ECO:0007669"/>
    <property type="project" value="UniProtKB-KW"/>
</dbReference>
<dbReference type="CDD" id="cd00591">
    <property type="entry name" value="HU_IHF"/>
    <property type="match status" value="1"/>
</dbReference>
<dbReference type="SUPFAM" id="SSF47729">
    <property type="entry name" value="IHF-like DNA-binding proteins"/>
    <property type="match status" value="1"/>
</dbReference>
<name>A0A7V5RRT2_CALAY</name>
<dbReference type="AlphaFoldDB" id="A0A7V5RRT2"/>
<dbReference type="InterPro" id="IPR010992">
    <property type="entry name" value="IHF-like_DNA-bd_dom_sf"/>
</dbReference>
<dbReference type="Gene3D" id="4.10.520.10">
    <property type="entry name" value="IHF-like DNA-binding proteins"/>
    <property type="match status" value="1"/>
</dbReference>
<evidence type="ECO:0000256" key="2">
    <source>
        <dbReference type="ARBA" id="ARBA00023125"/>
    </source>
</evidence>
<protein>
    <recommendedName>
        <fullName evidence="6">LysM domain-containing protein</fullName>
    </recommendedName>
</protein>
<comment type="caution">
    <text evidence="5">The sequence shown here is derived from an EMBL/GenBank/DDBJ whole genome shotgun (WGS) entry which is preliminary data.</text>
</comment>
<gene>
    <name evidence="5" type="ORF">ENJ15_07980</name>
</gene>
<dbReference type="PANTHER" id="PTHR33175:SF2">
    <property type="entry name" value="INTEGRATION HOST FACTOR SUBUNIT ALPHA"/>
    <property type="match status" value="1"/>
</dbReference>
<dbReference type="InterPro" id="IPR036779">
    <property type="entry name" value="LysM_dom_sf"/>
</dbReference>
<evidence type="ECO:0000256" key="1">
    <source>
        <dbReference type="ARBA" id="ARBA00010529"/>
    </source>
</evidence>
<dbReference type="GO" id="GO:0005829">
    <property type="term" value="C:cytosol"/>
    <property type="evidence" value="ECO:0007669"/>
    <property type="project" value="TreeGrafter"/>
</dbReference>
<evidence type="ECO:0008006" key="6">
    <source>
        <dbReference type="Google" id="ProtNLM"/>
    </source>
</evidence>
<feature type="non-terminal residue" evidence="5">
    <location>
        <position position="1"/>
    </location>
</feature>
<sequence>EDISARGGVSQNLSRLFVREMAAVIREGLLEDGVVQLSGLGIFRLKNIGERSGRDPVTGQAITIPAHRKVYFKPEKRLRELINTQYAHLKPLPLEPAPETKTEADAFNRFLNDSFVDGAIEAKVDTEETPLMSRAAGEPKSSPEKEIKYAPAIVHKGPLPVGTGEKKTSPPEEESHSRKGLYATIFVILLLIFVYMNYKPEDDGSRAEEQTVSTLAPQAGVETVVGNEKKQKAEDMPKTPPLSKPAPEAESVSKRSARSHLTRHGESLWRLARHYYDNGYLWPLLYEANHDKIENPDFLVRGLTLKIPALEGSFKKPTEADREMLALGHLRAYKAYRQRNHDEAVDHLRVAFRYAPELINSYADEIDSRDGLVLSNIP</sequence>
<keyword evidence="2" id="KW-0238">DNA-binding</keyword>
<dbReference type="GO" id="GO:0030527">
    <property type="term" value="F:structural constituent of chromatin"/>
    <property type="evidence" value="ECO:0007669"/>
    <property type="project" value="InterPro"/>
</dbReference>
<proteinExistence type="inferred from homology"/>
<feature type="region of interest" description="Disordered" evidence="4">
    <location>
        <begin position="150"/>
        <end position="176"/>
    </location>
</feature>
<comment type="similarity">
    <text evidence="1 3">Belongs to the bacterial histone-like protein family.</text>
</comment>
<dbReference type="PANTHER" id="PTHR33175">
    <property type="entry name" value="DNA-BINDING PROTEIN HU"/>
    <property type="match status" value="1"/>
</dbReference>
<organism evidence="5">
    <name type="scientific">Caldithrix abyssi</name>
    <dbReference type="NCBI Taxonomy" id="187145"/>
    <lineage>
        <taxon>Bacteria</taxon>
        <taxon>Pseudomonadati</taxon>
        <taxon>Calditrichota</taxon>
        <taxon>Calditrichia</taxon>
        <taxon>Calditrichales</taxon>
        <taxon>Calditrichaceae</taxon>
        <taxon>Caldithrix</taxon>
    </lineage>
</organism>
<dbReference type="InterPro" id="IPR000119">
    <property type="entry name" value="Hist_DNA-bd"/>
</dbReference>
<feature type="region of interest" description="Disordered" evidence="4">
    <location>
        <begin position="203"/>
        <end position="258"/>
    </location>
</feature>